<proteinExistence type="predicted"/>
<dbReference type="RefSeq" id="WP_282219972.1">
    <property type="nucleotide sequence ID" value="NZ_CP118246.1"/>
</dbReference>
<keyword evidence="5 6" id="KW-0472">Membrane</keyword>
<feature type="transmembrane region" description="Helical" evidence="6">
    <location>
        <begin position="97"/>
        <end position="121"/>
    </location>
</feature>
<dbReference type="Pfam" id="PF03739">
    <property type="entry name" value="LptF_LptG"/>
    <property type="match status" value="1"/>
</dbReference>
<evidence type="ECO:0000256" key="6">
    <source>
        <dbReference type="SAM" id="Phobius"/>
    </source>
</evidence>
<dbReference type="Proteomes" id="UP001220530">
    <property type="component" value="Chromosome"/>
</dbReference>
<sequence>MNRLTAYLARQFAIDAVILFGVVSFLLWLVGCLRSFDLISVKGQGVATLGWQALLSLPPLALAFLFICVGIGMARALQALQSNHELHIVHTVNGMGAMFRAVALVAIIGAIAALILSNFIAPYAARQSNKLTNAIAADLVSSTLKPGRFTQVTPGVLLLIGGRSGTGQIKEFFADDRRDPDTRRTYIAESATISRTSQGYVLDLRNGSVQYDEAGRFSEITFDRYDLAIEQLTALVTTDNSLHDQDSASMIMQAINSASWSPRVTNTLVERFAEGLRVLGICALVVGISGFPSGRRTGFIIPMEAAVLAMGFIERGISTYSPTGPTSGALIMMVLGVALIFVRTRPRTMPGMVA</sequence>
<dbReference type="PANTHER" id="PTHR33529">
    <property type="entry name" value="SLR0882 PROTEIN-RELATED"/>
    <property type="match status" value="1"/>
</dbReference>
<gene>
    <name evidence="7" type="ORF">PSQ19_05710</name>
</gene>
<dbReference type="PANTHER" id="PTHR33529:SF6">
    <property type="entry name" value="YJGP_YJGQ FAMILY PERMEASE"/>
    <property type="match status" value="1"/>
</dbReference>
<protein>
    <submittedName>
        <fullName evidence="7">LptF/LptG family permease</fullName>
    </submittedName>
</protein>
<feature type="transmembrane region" description="Helical" evidence="6">
    <location>
        <begin position="12"/>
        <end position="33"/>
    </location>
</feature>
<feature type="transmembrane region" description="Helical" evidence="6">
    <location>
        <begin position="323"/>
        <end position="342"/>
    </location>
</feature>
<keyword evidence="2" id="KW-1003">Cell membrane</keyword>
<evidence type="ECO:0000256" key="1">
    <source>
        <dbReference type="ARBA" id="ARBA00004651"/>
    </source>
</evidence>
<evidence type="ECO:0000256" key="5">
    <source>
        <dbReference type="ARBA" id="ARBA00023136"/>
    </source>
</evidence>
<keyword evidence="3 6" id="KW-0812">Transmembrane</keyword>
<keyword evidence="8" id="KW-1185">Reference proteome</keyword>
<dbReference type="PROSITE" id="PS51257">
    <property type="entry name" value="PROKAR_LIPOPROTEIN"/>
    <property type="match status" value="1"/>
</dbReference>
<evidence type="ECO:0000256" key="3">
    <source>
        <dbReference type="ARBA" id="ARBA00022692"/>
    </source>
</evidence>
<evidence type="ECO:0000256" key="2">
    <source>
        <dbReference type="ARBA" id="ARBA00022475"/>
    </source>
</evidence>
<comment type="subcellular location">
    <subcellularLocation>
        <location evidence="1">Cell membrane</location>
        <topology evidence="1">Multi-pass membrane protein</topology>
    </subcellularLocation>
</comment>
<keyword evidence="4 6" id="KW-1133">Transmembrane helix</keyword>
<evidence type="ECO:0000313" key="8">
    <source>
        <dbReference type="Proteomes" id="UP001220530"/>
    </source>
</evidence>
<accession>A0ABY7YQL3</accession>
<dbReference type="InterPro" id="IPR005495">
    <property type="entry name" value="LptG/LptF_permease"/>
</dbReference>
<evidence type="ECO:0000313" key="7">
    <source>
        <dbReference type="EMBL" id="WDR03581.1"/>
    </source>
</evidence>
<feature type="transmembrane region" description="Helical" evidence="6">
    <location>
        <begin position="54"/>
        <end position="77"/>
    </location>
</feature>
<dbReference type="EMBL" id="CP118246">
    <property type="protein sequence ID" value="WDR03581.1"/>
    <property type="molecule type" value="Genomic_DNA"/>
</dbReference>
<evidence type="ECO:0000256" key="4">
    <source>
        <dbReference type="ARBA" id="ARBA00022989"/>
    </source>
</evidence>
<name>A0ABY7YQL3_9HYPH</name>
<reference evidence="7 8" key="1">
    <citation type="submission" date="2023-02" db="EMBL/GenBank/DDBJ databases">
        <title>Devosia algicola sp. nov., isolated from the phycosphere of marine algae.</title>
        <authorList>
            <person name="Kim J.M."/>
            <person name="Lee J.K."/>
            <person name="Choi B.J."/>
            <person name="Bayburt H."/>
            <person name="Jeon C.O."/>
        </authorList>
    </citation>
    <scope>NUCLEOTIDE SEQUENCE [LARGE SCALE GENOMIC DNA]</scope>
    <source>
        <strain evidence="7 8">G20-9</strain>
    </source>
</reference>
<organism evidence="7 8">
    <name type="scientific">Devosia algicola</name>
    <dbReference type="NCBI Taxonomy" id="3026418"/>
    <lineage>
        <taxon>Bacteria</taxon>
        <taxon>Pseudomonadati</taxon>
        <taxon>Pseudomonadota</taxon>
        <taxon>Alphaproteobacteria</taxon>
        <taxon>Hyphomicrobiales</taxon>
        <taxon>Devosiaceae</taxon>
        <taxon>Devosia</taxon>
    </lineage>
</organism>